<gene>
    <name evidence="2" type="ORF">NW755_011571</name>
</gene>
<sequence>MVDIILLTVLLVRLLFWGTRPAKSAESHALVVVKKELPIVPRPSNPLNVLPNELLMDIADFLNPADRACLAYTDRRAYFCIGRALKFTSSTAKLEFLTRLDREGFLPFDILCHECTMFHPPRTNSMWNEVEGRRACIRDGNSEVIQQGYLDSPFLPYHVFFDIVAAVCRSFRLKTGNYIVNCLADRQVYKTEGVKISSRTSARICEGRLILKTENVLLLQPGPNLSQNVESLNQLLYENWRLTGVCGHVSWDMIWPYIFDPEEEPDVDIYNRVLSKDTTTLPVLDGWGICSCVWHGDITCWTVDVISPWAEWHLDELWTCGKCSTNFKISVVRRPPDHPRANAIVFTSWKDLGSGVSLSDESWRGYMDTFDTVDDEYPPATLRNWAAELFEGIEGLGTRFTYMPDLGEALDELDEIDDD</sequence>
<keyword evidence="1" id="KW-0732">Signal</keyword>
<dbReference type="EMBL" id="JAOQAV010000046">
    <property type="protein sequence ID" value="KAJ4180676.1"/>
    <property type="molecule type" value="Genomic_DNA"/>
</dbReference>
<evidence type="ECO:0008006" key="4">
    <source>
        <dbReference type="Google" id="ProtNLM"/>
    </source>
</evidence>
<keyword evidence="3" id="KW-1185">Reference proteome</keyword>
<proteinExistence type="predicted"/>
<comment type="caution">
    <text evidence="2">The sequence shown here is derived from an EMBL/GenBank/DDBJ whole genome shotgun (WGS) entry which is preliminary data.</text>
</comment>
<dbReference type="AlphaFoldDB" id="A0A9W8QYV4"/>
<dbReference type="Proteomes" id="UP001152087">
    <property type="component" value="Unassembled WGS sequence"/>
</dbReference>
<protein>
    <recommendedName>
        <fullName evidence="4">F-box domain-containing protein</fullName>
    </recommendedName>
</protein>
<name>A0A9W8QYV4_9HYPO</name>
<organism evidence="2 3">
    <name type="scientific">Fusarium falciforme</name>
    <dbReference type="NCBI Taxonomy" id="195108"/>
    <lineage>
        <taxon>Eukaryota</taxon>
        <taxon>Fungi</taxon>
        <taxon>Dikarya</taxon>
        <taxon>Ascomycota</taxon>
        <taxon>Pezizomycotina</taxon>
        <taxon>Sordariomycetes</taxon>
        <taxon>Hypocreomycetidae</taxon>
        <taxon>Hypocreales</taxon>
        <taxon>Nectriaceae</taxon>
        <taxon>Fusarium</taxon>
        <taxon>Fusarium solani species complex</taxon>
    </lineage>
</organism>
<evidence type="ECO:0000313" key="2">
    <source>
        <dbReference type="EMBL" id="KAJ4180676.1"/>
    </source>
</evidence>
<feature type="chain" id="PRO_5040860668" description="F-box domain-containing protein" evidence="1">
    <location>
        <begin position="25"/>
        <end position="419"/>
    </location>
</feature>
<evidence type="ECO:0000313" key="3">
    <source>
        <dbReference type="Proteomes" id="UP001152087"/>
    </source>
</evidence>
<evidence type="ECO:0000256" key="1">
    <source>
        <dbReference type="SAM" id="SignalP"/>
    </source>
</evidence>
<accession>A0A9W8QYV4</accession>
<feature type="signal peptide" evidence="1">
    <location>
        <begin position="1"/>
        <end position="24"/>
    </location>
</feature>
<reference evidence="2" key="1">
    <citation type="submission" date="2022-09" db="EMBL/GenBank/DDBJ databases">
        <title>Fusarium specimens isolated from Avocado Roots.</title>
        <authorList>
            <person name="Stajich J."/>
            <person name="Roper C."/>
            <person name="Heimlech-Rivalta G."/>
        </authorList>
    </citation>
    <scope>NUCLEOTIDE SEQUENCE</scope>
    <source>
        <strain evidence="2">A02</strain>
    </source>
</reference>